<dbReference type="Proteomes" id="UP000618754">
    <property type="component" value="Unassembled WGS sequence"/>
</dbReference>
<organism evidence="3 4">
    <name type="scientific">Mucilaginibacter rigui</name>
    <dbReference type="NCBI Taxonomy" id="534635"/>
    <lineage>
        <taxon>Bacteria</taxon>
        <taxon>Pseudomonadati</taxon>
        <taxon>Bacteroidota</taxon>
        <taxon>Sphingobacteriia</taxon>
        <taxon>Sphingobacteriales</taxon>
        <taxon>Sphingobacteriaceae</taxon>
        <taxon>Mucilaginibacter</taxon>
    </lineage>
</organism>
<proteinExistence type="predicted"/>
<dbReference type="EMBL" id="JACWMW010000002">
    <property type="protein sequence ID" value="MBD1385999.1"/>
    <property type="molecule type" value="Genomic_DNA"/>
</dbReference>
<dbReference type="InterPro" id="IPR043726">
    <property type="entry name" value="LiaI-LiaF-like_TM1"/>
</dbReference>
<feature type="transmembrane region" description="Helical" evidence="1">
    <location>
        <begin position="34"/>
        <end position="52"/>
    </location>
</feature>
<dbReference type="Pfam" id="PF18917">
    <property type="entry name" value="LiaI-LiaF-like_TM1"/>
    <property type="match status" value="1"/>
</dbReference>
<name>A0ABR7X5Z1_9SPHI</name>
<feature type="transmembrane region" description="Helical" evidence="1">
    <location>
        <begin position="6"/>
        <end position="27"/>
    </location>
</feature>
<evidence type="ECO:0000313" key="3">
    <source>
        <dbReference type="EMBL" id="MBD1385999.1"/>
    </source>
</evidence>
<comment type="caution">
    <text evidence="3">The sequence shown here is derived from an EMBL/GenBank/DDBJ whole genome shotgun (WGS) entry which is preliminary data.</text>
</comment>
<keyword evidence="1" id="KW-1133">Transmembrane helix</keyword>
<feature type="domain" description="LiaI-LiaF-like transmembrane region" evidence="2">
    <location>
        <begin position="6"/>
        <end position="49"/>
    </location>
</feature>
<keyword evidence="1" id="KW-0812">Transmembrane</keyword>
<evidence type="ECO:0000259" key="2">
    <source>
        <dbReference type="Pfam" id="PF18917"/>
    </source>
</evidence>
<dbReference type="RefSeq" id="WP_191175844.1">
    <property type="nucleotide sequence ID" value="NZ_JACWMW010000002.1"/>
</dbReference>
<gene>
    <name evidence="3" type="ORF">IDJ75_11965</name>
</gene>
<feature type="transmembrane region" description="Helical" evidence="1">
    <location>
        <begin position="58"/>
        <end position="76"/>
    </location>
</feature>
<reference evidence="3 4" key="1">
    <citation type="submission" date="2020-09" db="EMBL/GenBank/DDBJ databases">
        <title>Novel species of Mucilaginibacter isolated from a glacier on the Tibetan Plateau.</title>
        <authorList>
            <person name="Liu Q."/>
            <person name="Xin Y.-H."/>
        </authorList>
    </citation>
    <scope>NUCLEOTIDE SEQUENCE [LARGE SCALE GENOMIC DNA]</scope>
    <source>
        <strain evidence="3 4">CGMCC 1.13878</strain>
    </source>
</reference>
<keyword evidence="4" id="KW-1185">Reference proteome</keyword>
<keyword evidence="1" id="KW-0472">Membrane</keyword>
<evidence type="ECO:0000313" key="4">
    <source>
        <dbReference type="Proteomes" id="UP000618754"/>
    </source>
</evidence>
<accession>A0ABR7X5Z1</accession>
<sequence>MKYEKIIPGLILVLLGTVFLLDNYHVIDFRWGNLWHLWPMFLIMGGVNLVFANNRAPWATALKVGVVILGFGLLVFGHFENRWFSPFGGNWHFNDKGWYKNDGGDYDDNDDDDNDSDSTGIVKVEGSSTYTEPYSATATVAKLNISGGGTLYTLKDTTNQLFTATTRERYNRYEYTHTMEGTVPVLDLHMKDKKGHIQWDTDKGNSATIKLNTNPQWDINVKAGATELDFDLAPFKIRNLIINGGAASFHVKLGQPVAETNVEVSTGVSEVEIKVPANAACRITSDSGLSSTEFDGFDKKADNTYETQGFGAATNKIVIHLKGGISDFKVIKY</sequence>
<evidence type="ECO:0000256" key="1">
    <source>
        <dbReference type="SAM" id="Phobius"/>
    </source>
</evidence>
<protein>
    <recommendedName>
        <fullName evidence="2">LiaI-LiaF-like transmembrane region domain-containing protein</fullName>
    </recommendedName>
</protein>